<dbReference type="EMBL" id="CAJZBQ010000058">
    <property type="protein sequence ID" value="CAG9334299.1"/>
    <property type="molecule type" value="Genomic_DNA"/>
</dbReference>
<dbReference type="AlphaFoldDB" id="A0AAU9K8L8"/>
<reference evidence="2" key="1">
    <citation type="submission" date="2021-09" db="EMBL/GenBank/DDBJ databases">
        <authorList>
            <consortium name="AG Swart"/>
            <person name="Singh M."/>
            <person name="Singh A."/>
            <person name="Seah K."/>
            <person name="Emmerich C."/>
        </authorList>
    </citation>
    <scope>NUCLEOTIDE SEQUENCE</scope>
    <source>
        <strain evidence="2">ATCC30299</strain>
    </source>
</reference>
<feature type="region of interest" description="Disordered" evidence="1">
    <location>
        <begin position="56"/>
        <end position="82"/>
    </location>
</feature>
<sequence>MDNKEIDGEDLKRRLSEFIENQPLCSAPTSNINHMHPTLNSRLENHMDAHLNDLIRKNDEETKESPLPQRAKRSGEESHSVLTIESRRKLKKKINIDLEYSEHTWNLNIQIWSQSLAKTISYFGLNI</sequence>
<keyword evidence="3" id="KW-1185">Reference proteome</keyword>
<proteinExistence type="predicted"/>
<comment type="caution">
    <text evidence="2">The sequence shown here is derived from an EMBL/GenBank/DDBJ whole genome shotgun (WGS) entry which is preliminary data.</text>
</comment>
<evidence type="ECO:0000313" key="3">
    <source>
        <dbReference type="Proteomes" id="UP001162131"/>
    </source>
</evidence>
<evidence type="ECO:0000313" key="2">
    <source>
        <dbReference type="EMBL" id="CAG9334299.1"/>
    </source>
</evidence>
<accession>A0AAU9K8L8</accession>
<gene>
    <name evidence="2" type="ORF">BSTOLATCC_MIC60918</name>
</gene>
<evidence type="ECO:0000256" key="1">
    <source>
        <dbReference type="SAM" id="MobiDB-lite"/>
    </source>
</evidence>
<name>A0AAU9K8L8_9CILI</name>
<organism evidence="2 3">
    <name type="scientific">Blepharisma stoltei</name>
    <dbReference type="NCBI Taxonomy" id="1481888"/>
    <lineage>
        <taxon>Eukaryota</taxon>
        <taxon>Sar</taxon>
        <taxon>Alveolata</taxon>
        <taxon>Ciliophora</taxon>
        <taxon>Postciliodesmatophora</taxon>
        <taxon>Heterotrichea</taxon>
        <taxon>Heterotrichida</taxon>
        <taxon>Blepharismidae</taxon>
        <taxon>Blepharisma</taxon>
    </lineage>
</organism>
<dbReference type="Proteomes" id="UP001162131">
    <property type="component" value="Unassembled WGS sequence"/>
</dbReference>
<protein>
    <submittedName>
        <fullName evidence="2">Uncharacterized protein</fullName>
    </submittedName>
</protein>